<dbReference type="EMBL" id="VSSQ01041908">
    <property type="protein sequence ID" value="MPM95406.1"/>
    <property type="molecule type" value="Genomic_DNA"/>
</dbReference>
<organism evidence="1">
    <name type="scientific">bioreactor metagenome</name>
    <dbReference type="NCBI Taxonomy" id="1076179"/>
    <lineage>
        <taxon>unclassified sequences</taxon>
        <taxon>metagenomes</taxon>
        <taxon>ecological metagenomes</taxon>
    </lineage>
</organism>
<name>A0A645E1H0_9ZZZZ</name>
<protein>
    <submittedName>
        <fullName evidence="1">Uncharacterized protein</fullName>
    </submittedName>
</protein>
<evidence type="ECO:0000313" key="1">
    <source>
        <dbReference type="EMBL" id="MPM95406.1"/>
    </source>
</evidence>
<gene>
    <name evidence="1" type="ORF">SDC9_142560</name>
</gene>
<accession>A0A645E1H0</accession>
<sequence>MQIFAARSYFLFDVFAHHLAGKHVVRAHERSGFCIGAVGLGVHNDAGDALLCALGDNRVRTGGFCRQEDNEVCAVGDGGIQQSYLSCRVGLAVIQLPGFDGTLGNQCVQCLFGCGIDCLMECIYRVFADVGDLNVAGCCRRRSGGSSRGGRCRSGGGGCAACAQKHYGSKGQCHQKGYAMG</sequence>
<comment type="caution">
    <text evidence="1">The sequence shown here is derived from an EMBL/GenBank/DDBJ whole genome shotgun (WGS) entry which is preliminary data.</text>
</comment>
<dbReference type="AlphaFoldDB" id="A0A645E1H0"/>
<proteinExistence type="predicted"/>
<reference evidence="1" key="1">
    <citation type="submission" date="2019-08" db="EMBL/GenBank/DDBJ databases">
        <authorList>
            <person name="Kucharzyk K."/>
            <person name="Murdoch R.W."/>
            <person name="Higgins S."/>
            <person name="Loffler F."/>
        </authorList>
    </citation>
    <scope>NUCLEOTIDE SEQUENCE</scope>
</reference>